<evidence type="ECO:0000313" key="1">
    <source>
        <dbReference type="EMBL" id="KZS21629.1"/>
    </source>
</evidence>
<proteinExistence type="predicted"/>
<dbReference type="AlphaFoldDB" id="A0A162CZH3"/>
<protein>
    <submittedName>
        <fullName evidence="1">Uncharacterized protein</fullName>
    </submittedName>
</protein>
<comment type="caution">
    <text evidence="1">The sequence shown here is derived from an EMBL/GenBank/DDBJ whole genome shotgun (WGS) entry which is preliminary data.</text>
</comment>
<reference evidence="1 2" key="1">
    <citation type="submission" date="2016-03" db="EMBL/GenBank/DDBJ databases">
        <title>EvidentialGene: Evidence-directed Construction of Genes on Genomes.</title>
        <authorList>
            <person name="Gilbert D.G."/>
            <person name="Choi J.-H."/>
            <person name="Mockaitis K."/>
            <person name="Colbourne J."/>
            <person name="Pfrender M."/>
        </authorList>
    </citation>
    <scope>NUCLEOTIDE SEQUENCE [LARGE SCALE GENOMIC DNA]</scope>
    <source>
        <strain evidence="1 2">Xinb3</strain>
        <tissue evidence="1">Complete organism</tissue>
    </source>
</reference>
<accession>A0A162CZH3</accession>
<name>A0A162CZH3_9CRUS</name>
<sequence>MVNPIFRSTPVSYCKRKTVWNSTCPKTRTWCRKMKSSGTSYN</sequence>
<organism evidence="1 2">
    <name type="scientific">Daphnia magna</name>
    <dbReference type="NCBI Taxonomy" id="35525"/>
    <lineage>
        <taxon>Eukaryota</taxon>
        <taxon>Metazoa</taxon>
        <taxon>Ecdysozoa</taxon>
        <taxon>Arthropoda</taxon>
        <taxon>Crustacea</taxon>
        <taxon>Branchiopoda</taxon>
        <taxon>Diplostraca</taxon>
        <taxon>Cladocera</taxon>
        <taxon>Anomopoda</taxon>
        <taxon>Daphniidae</taxon>
        <taxon>Daphnia</taxon>
    </lineage>
</organism>
<dbReference type="Proteomes" id="UP000076858">
    <property type="component" value="Unassembled WGS sequence"/>
</dbReference>
<gene>
    <name evidence="1" type="ORF">APZ42_011599</name>
</gene>
<dbReference type="EMBL" id="LRGB01000024">
    <property type="protein sequence ID" value="KZS21629.1"/>
    <property type="molecule type" value="Genomic_DNA"/>
</dbReference>
<evidence type="ECO:0000313" key="2">
    <source>
        <dbReference type="Proteomes" id="UP000076858"/>
    </source>
</evidence>
<keyword evidence="2" id="KW-1185">Reference proteome</keyword>